<dbReference type="RefSeq" id="WP_153421821.1">
    <property type="nucleotide sequence ID" value="NZ_WFLM01000009.1"/>
</dbReference>
<protein>
    <submittedName>
        <fullName evidence="1">Uncharacterized protein</fullName>
    </submittedName>
</protein>
<dbReference type="AlphaFoldDB" id="A0A6N6VN62"/>
<dbReference type="Proteomes" id="UP000437748">
    <property type="component" value="Unassembled WGS sequence"/>
</dbReference>
<evidence type="ECO:0000313" key="2">
    <source>
        <dbReference type="Proteomes" id="UP000437748"/>
    </source>
</evidence>
<accession>A0A6N6VN62</accession>
<evidence type="ECO:0000313" key="1">
    <source>
        <dbReference type="EMBL" id="KAB8035796.1"/>
    </source>
</evidence>
<keyword evidence="2" id="KW-1185">Reference proteome</keyword>
<dbReference type="EMBL" id="WFLM01000009">
    <property type="protein sequence ID" value="KAB8035796.1"/>
    <property type="molecule type" value="Genomic_DNA"/>
</dbReference>
<name>A0A6N6VN62_9BACT</name>
<comment type="caution">
    <text evidence="1">The sequence shown here is derived from an EMBL/GenBank/DDBJ whole genome shotgun (WGS) entry which is preliminary data.</text>
</comment>
<organism evidence="1 2">
    <name type="scientific">Silvanigrella paludirubra</name>
    <dbReference type="NCBI Taxonomy" id="2499159"/>
    <lineage>
        <taxon>Bacteria</taxon>
        <taxon>Pseudomonadati</taxon>
        <taxon>Bdellovibrionota</taxon>
        <taxon>Oligoflexia</taxon>
        <taxon>Silvanigrellales</taxon>
        <taxon>Silvanigrellaceae</taxon>
        <taxon>Silvanigrella</taxon>
    </lineage>
</organism>
<proteinExistence type="predicted"/>
<gene>
    <name evidence="1" type="ORF">GCL60_16335</name>
</gene>
<reference evidence="1 2" key="1">
    <citation type="submission" date="2019-10" db="EMBL/GenBank/DDBJ databases">
        <title>New species of Slilvanegrellaceae.</title>
        <authorList>
            <person name="Pitt A."/>
            <person name="Hahn M.W."/>
        </authorList>
    </citation>
    <scope>NUCLEOTIDE SEQUENCE [LARGE SCALE GENOMIC DNA]</scope>
    <source>
        <strain evidence="1 2">SP-Ram-0.45-NSY-1</strain>
    </source>
</reference>
<sequence>MSVIAFNMSFYFTATALLIQDDDEFRLPCIKLVNQLAESNWSAYSERYNENMSIHIEELNKELISLNSGNGYKQYLKPDLIDRFLKELRMFEYNSDENPRIYKTLYSLYNKALRKKEYWENSKNIL</sequence>